<proteinExistence type="predicted"/>
<evidence type="ECO:0000313" key="1">
    <source>
        <dbReference type="EMBL" id="KAL3774986.1"/>
    </source>
</evidence>
<organism evidence="1 2">
    <name type="scientific">Stephanodiscus triporus</name>
    <dbReference type="NCBI Taxonomy" id="2934178"/>
    <lineage>
        <taxon>Eukaryota</taxon>
        <taxon>Sar</taxon>
        <taxon>Stramenopiles</taxon>
        <taxon>Ochrophyta</taxon>
        <taxon>Bacillariophyta</taxon>
        <taxon>Coscinodiscophyceae</taxon>
        <taxon>Thalassiosirophycidae</taxon>
        <taxon>Stephanodiscales</taxon>
        <taxon>Stephanodiscaceae</taxon>
        <taxon>Stephanodiscus</taxon>
    </lineage>
</organism>
<evidence type="ECO:0000313" key="2">
    <source>
        <dbReference type="Proteomes" id="UP001530315"/>
    </source>
</evidence>
<dbReference type="AlphaFoldDB" id="A0ABD3NJ82"/>
<keyword evidence="2" id="KW-1185">Reference proteome</keyword>
<reference evidence="1 2" key="1">
    <citation type="submission" date="2024-10" db="EMBL/GenBank/DDBJ databases">
        <title>Updated reference genomes for cyclostephanoid diatoms.</title>
        <authorList>
            <person name="Roberts W.R."/>
            <person name="Alverson A.J."/>
        </authorList>
    </citation>
    <scope>NUCLEOTIDE SEQUENCE [LARGE SCALE GENOMIC DNA]</scope>
    <source>
        <strain evidence="1 2">AJA276-08</strain>
    </source>
</reference>
<protein>
    <submittedName>
        <fullName evidence="1">Uncharacterized protein</fullName>
    </submittedName>
</protein>
<dbReference type="Proteomes" id="UP001530315">
    <property type="component" value="Unassembled WGS sequence"/>
</dbReference>
<comment type="caution">
    <text evidence="1">The sequence shown here is derived from an EMBL/GenBank/DDBJ whole genome shotgun (WGS) entry which is preliminary data.</text>
</comment>
<sequence>MDLSIRNGNRNKQQQQAVMGGNGTVYEQECKHGEVCDHDDVALSVIKGGVYCTAALRDHQLYGS</sequence>
<accession>A0ABD3NJ82</accession>
<gene>
    <name evidence="1" type="ORF">ACHAW5_007683</name>
</gene>
<name>A0ABD3NJ82_9STRA</name>
<dbReference type="EMBL" id="JALLAZ020001438">
    <property type="protein sequence ID" value="KAL3774986.1"/>
    <property type="molecule type" value="Genomic_DNA"/>
</dbReference>